<dbReference type="RefSeq" id="WP_259428248.1">
    <property type="nucleotide sequence ID" value="NZ_JANWTC010000008.1"/>
</dbReference>
<dbReference type="Proteomes" id="UP001205965">
    <property type="component" value="Unassembled WGS sequence"/>
</dbReference>
<feature type="region of interest" description="Disordered" evidence="1">
    <location>
        <begin position="1"/>
        <end position="24"/>
    </location>
</feature>
<feature type="compositionally biased region" description="Low complexity" evidence="1">
    <location>
        <begin position="1"/>
        <end position="12"/>
    </location>
</feature>
<reference evidence="2 3" key="1">
    <citation type="submission" date="2022-08" db="EMBL/GenBank/DDBJ databases">
        <title>YIM 101645 draft genome.</title>
        <authorList>
            <person name="Chen X."/>
        </authorList>
    </citation>
    <scope>NUCLEOTIDE SEQUENCE [LARGE SCALE GENOMIC DNA]</scope>
    <source>
        <strain evidence="2 3">YIM 101645</strain>
    </source>
</reference>
<organism evidence="2 3">
    <name type="scientific">Corynebacterium lemuris</name>
    <dbReference type="NCBI Taxonomy" id="1859292"/>
    <lineage>
        <taxon>Bacteria</taxon>
        <taxon>Bacillati</taxon>
        <taxon>Actinomycetota</taxon>
        <taxon>Actinomycetes</taxon>
        <taxon>Mycobacteriales</taxon>
        <taxon>Corynebacteriaceae</taxon>
        <taxon>Corynebacterium</taxon>
    </lineage>
</organism>
<proteinExistence type="predicted"/>
<gene>
    <name evidence="2" type="ORF">NYP18_11020</name>
</gene>
<evidence type="ECO:0000313" key="2">
    <source>
        <dbReference type="EMBL" id="MCS5480186.1"/>
    </source>
</evidence>
<keyword evidence="3" id="KW-1185">Reference proteome</keyword>
<accession>A0ABT2FY71</accession>
<evidence type="ECO:0000256" key="1">
    <source>
        <dbReference type="SAM" id="MobiDB-lite"/>
    </source>
</evidence>
<evidence type="ECO:0000313" key="3">
    <source>
        <dbReference type="Proteomes" id="UP001205965"/>
    </source>
</evidence>
<dbReference type="EMBL" id="JANWTC010000008">
    <property type="protein sequence ID" value="MCS5480186.1"/>
    <property type="molecule type" value="Genomic_DNA"/>
</dbReference>
<comment type="caution">
    <text evidence="2">The sequence shown here is derived from an EMBL/GenBank/DDBJ whole genome shotgun (WGS) entry which is preliminary data.</text>
</comment>
<sequence length="80" mass="8436">MFPSRSCAAAPPARRHHRPNNSGCIGGGRIGKVFTAENVTLIIPTQAAGMDHQVVNYKGAGVHAWSNVREELAPACTDPA</sequence>
<protein>
    <submittedName>
        <fullName evidence="2">Uncharacterized protein</fullName>
    </submittedName>
</protein>
<name>A0ABT2FY71_9CORY</name>